<keyword evidence="5" id="KW-0862">Zinc</keyword>
<dbReference type="InterPro" id="IPR013083">
    <property type="entry name" value="Znf_RING/FYVE/PHD"/>
</dbReference>
<dbReference type="PANTHER" id="PTHR45626:SF26">
    <property type="entry name" value="FAMILY HELICASE, PUTATIVE (AFU_ORTHOLOGUE AFUA_2G09120)-RELATED"/>
    <property type="match status" value="1"/>
</dbReference>
<name>A0A1Q9E6V4_SYMMI</name>
<dbReference type="OrthoDB" id="9984778at2759"/>
<dbReference type="InterPro" id="IPR001650">
    <property type="entry name" value="Helicase_C-like"/>
</dbReference>
<evidence type="ECO:0000313" key="9">
    <source>
        <dbReference type="Proteomes" id="UP000186817"/>
    </source>
</evidence>
<feature type="domain" description="RING-type" evidence="7">
    <location>
        <begin position="614"/>
        <end position="655"/>
    </location>
</feature>
<dbReference type="InterPro" id="IPR049730">
    <property type="entry name" value="SNF2/RAD54-like_C"/>
</dbReference>
<organism evidence="8 9">
    <name type="scientific">Symbiodinium microadriaticum</name>
    <name type="common">Dinoflagellate</name>
    <name type="synonym">Zooxanthella microadriatica</name>
    <dbReference type="NCBI Taxonomy" id="2951"/>
    <lineage>
        <taxon>Eukaryota</taxon>
        <taxon>Sar</taxon>
        <taxon>Alveolata</taxon>
        <taxon>Dinophyceae</taxon>
        <taxon>Suessiales</taxon>
        <taxon>Symbiodiniaceae</taxon>
        <taxon>Symbiodinium</taxon>
    </lineage>
</organism>
<accession>A0A1Q9E6V4</accession>
<gene>
    <name evidence="8" type="primary">RAD5</name>
    <name evidence="8" type="ORF">AK812_SmicGene13923</name>
</gene>
<dbReference type="SUPFAM" id="SSF57850">
    <property type="entry name" value="RING/U-box"/>
    <property type="match status" value="1"/>
</dbReference>
<keyword evidence="5" id="KW-0863">Zinc-finger</keyword>
<dbReference type="InterPro" id="IPR038718">
    <property type="entry name" value="SNF2-like_sf"/>
</dbReference>
<proteinExistence type="predicted"/>
<dbReference type="Gene3D" id="3.40.50.10810">
    <property type="entry name" value="Tandem AAA-ATPase domain"/>
    <property type="match status" value="1"/>
</dbReference>
<dbReference type="Pfam" id="PF00271">
    <property type="entry name" value="Helicase_C"/>
    <property type="match status" value="1"/>
</dbReference>
<dbReference type="Gene3D" id="3.30.40.10">
    <property type="entry name" value="Zinc/RING finger domain, C3HC4 (zinc finger)"/>
    <property type="match status" value="1"/>
</dbReference>
<dbReference type="SUPFAM" id="SSF52540">
    <property type="entry name" value="P-loop containing nucleoside triphosphate hydrolases"/>
    <property type="match status" value="1"/>
</dbReference>
<evidence type="ECO:0000256" key="2">
    <source>
        <dbReference type="ARBA" id="ARBA00022801"/>
    </source>
</evidence>
<dbReference type="InterPro" id="IPR050628">
    <property type="entry name" value="SNF2_RAD54_helicase_TF"/>
</dbReference>
<keyword evidence="9" id="KW-1185">Reference proteome</keyword>
<reference evidence="8 9" key="1">
    <citation type="submission" date="2016-02" db="EMBL/GenBank/DDBJ databases">
        <title>Genome analysis of coral dinoflagellate symbionts highlights evolutionary adaptations to a symbiotic lifestyle.</title>
        <authorList>
            <person name="Aranda M."/>
            <person name="Li Y."/>
            <person name="Liew Y.J."/>
            <person name="Baumgarten S."/>
            <person name="Simakov O."/>
            <person name="Wilson M."/>
            <person name="Piel J."/>
            <person name="Ashoor H."/>
            <person name="Bougouffa S."/>
            <person name="Bajic V.B."/>
            <person name="Ryu T."/>
            <person name="Ravasi T."/>
            <person name="Bayer T."/>
            <person name="Micklem G."/>
            <person name="Kim H."/>
            <person name="Bhak J."/>
            <person name="Lajeunesse T.C."/>
            <person name="Voolstra C.R."/>
        </authorList>
    </citation>
    <scope>NUCLEOTIDE SEQUENCE [LARGE SCALE GENOMIC DNA]</scope>
    <source>
        <strain evidence="8 9">CCMP2467</strain>
    </source>
</reference>
<keyword evidence="1" id="KW-0547">Nucleotide-binding</keyword>
<dbReference type="GO" id="GO:0004386">
    <property type="term" value="F:helicase activity"/>
    <property type="evidence" value="ECO:0007669"/>
    <property type="project" value="UniProtKB-KW"/>
</dbReference>
<evidence type="ECO:0000259" key="7">
    <source>
        <dbReference type="PROSITE" id="PS50089"/>
    </source>
</evidence>
<sequence>MGASSVPITYIGRSSAAKFAEYLPRQKQPQVGDRILTIELLNADGKEIIAYGALADKKSLVNKGTFPRGLWQPVATVQLTIRRRRSQQVSFKVEGSGQVKILVIQHYTDMNYLEQRSFCDFHVVLASTGIHASTQYAACITEAVPWKTGQIMGAKVEALREMVQWWSEDAQSFDMLLKRSPALFEIVSWRRVILDEFHESEAWEYRVREMLRGIRADHKWGLSGTPPMETGAAVAELAGLLNYIEASEDESKHPMSKALLFNHFTKKQGGEALRWFRDPQTVRRLNADAQRFVDKYIRQNTSDLVESIRVQEHEEVVEHTSEERLIYRQACHDRGIFDLRDGYTHLCLQARAELLKRCAHFDMGEGRAGCAGSAIEQLGSSKHTWRKKVEAQLWIELARATGFGFWTQEAKAKIRDELPPTHPEVTALLEEMFTASNEELLQRKVKVWTASGEEAAFTPAERFQGARPNCVFKLGDRGLGYYSEAGDTALQLCLRLCVKLETQDGELRQRPVARLVQPLPEEEYYTDDRQRHLVVHAVAKRARHGEADDALSDMAICENSCDRHAAKGLLRKAFARGICELMKLLDKAHRSVQFYEQQLKQLSCAQGTAEEHECSICLESGSDLGAWSILPCSHIFHTECIREALQKVPLCPECRAPIKPSEIASVVMELREPVPVELPRDPEMSQAWKRHGSKLNAVARRLKEIRRQSPEAKALVFVQWADLEDKVCMALQDHGVSFLRLSSCTKLQIQDGAILRRFQEEQEASTPRVLVLSLQRAASGTNLTAASHVLFVHPMNAESIEEALAYESQAVARVRRPPPSRSGASSPRRRLKSTSTGCTSGLQTLTLTPE</sequence>
<dbReference type="GO" id="GO:0008094">
    <property type="term" value="F:ATP-dependent activity, acting on DNA"/>
    <property type="evidence" value="ECO:0007669"/>
    <property type="project" value="TreeGrafter"/>
</dbReference>
<dbReference type="PROSITE" id="PS50089">
    <property type="entry name" value="ZF_RING_2"/>
    <property type="match status" value="1"/>
</dbReference>
<dbReference type="GO" id="GO:0006281">
    <property type="term" value="P:DNA repair"/>
    <property type="evidence" value="ECO:0007669"/>
    <property type="project" value="TreeGrafter"/>
</dbReference>
<dbReference type="InterPro" id="IPR027417">
    <property type="entry name" value="P-loop_NTPase"/>
</dbReference>
<evidence type="ECO:0000256" key="6">
    <source>
        <dbReference type="SAM" id="MobiDB-lite"/>
    </source>
</evidence>
<dbReference type="AlphaFoldDB" id="A0A1Q9E6V4"/>
<feature type="region of interest" description="Disordered" evidence="6">
    <location>
        <begin position="811"/>
        <end position="850"/>
    </location>
</feature>
<dbReference type="Pfam" id="PF13639">
    <property type="entry name" value="zf-RING_2"/>
    <property type="match status" value="1"/>
</dbReference>
<dbReference type="GO" id="GO:0005634">
    <property type="term" value="C:nucleus"/>
    <property type="evidence" value="ECO:0007669"/>
    <property type="project" value="TreeGrafter"/>
</dbReference>
<evidence type="ECO:0000256" key="3">
    <source>
        <dbReference type="ARBA" id="ARBA00022806"/>
    </source>
</evidence>
<dbReference type="Proteomes" id="UP000186817">
    <property type="component" value="Unassembled WGS sequence"/>
</dbReference>
<feature type="compositionally biased region" description="Polar residues" evidence="6">
    <location>
        <begin position="833"/>
        <end position="850"/>
    </location>
</feature>
<comment type="caution">
    <text evidence="8">The sequence shown here is derived from an EMBL/GenBank/DDBJ whole genome shotgun (WGS) entry which is preliminary data.</text>
</comment>
<evidence type="ECO:0000256" key="4">
    <source>
        <dbReference type="ARBA" id="ARBA00022840"/>
    </source>
</evidence>
<evidence type="ECO:0000256" key="1">
    <source>
        <dbReference type="ARBA" id="ARBA00022741"/>
    </source>
</evidence>
<dbReference type="SMART" id="SM00184">
    <property type="entry name" value="RING"/>
    <property type="match status" value="1"/>
</dbReference>
<keyword evidence="2" id="KW-0378">Hydrolase</keyword>
<dbReference type="GO" id="GO:0016787">
    <property type="term" value="F:hydrolase activity"/>
    <property type="evidence" value="ECO:0007669"/>
    <property type="project" value="UniProtKB-KW"/>
</dbReference>
<dbReference type="InterPro" id="IPR001841">
    <property type="entry name" value="Znf_RING"/>
</dbReference>
<keyword evidence="5" id="KW-0479">Metal-binding</keyword>
<dbReference type="GO" id="GO:0005524">
    <property type="term" value="F:ATP binding"/>
    <property type="evidence" value="ECO:0007669"/>
    <property type="project" value="UniProtKB-KW"/>
</dbReference>
<dbReference type="Gene3D" id="3.40.50.300">
    <property type="entry name" value="P-loop containing nucleotide triphosphate hydrolases"/>
    <property type="match status" value="1"/>
</dbReference>
<dbReference type="GO" id="GO:0008270">
    <property type="term" value="F:zinc ion binding"/>
    <property type="evidence" value="ECO:0007669"/>
    <property type="project" value="UniProtKB-KW"/>
</dbReference>
<evidence type="ECO:0000256" key="5">
    <source>
        <dbReference type="PROSITE-ProRule" id="PRU00175"/>
    </source>
</evidence>
<dbReference type="InterPro" id="IPR000330">
    <property type="entry name" value="SNF2_N"/>
</dbReference>
<dbReference type="EMBL" id="LSRX01000244">
    <property type="protein sequence ID" value="OLQ03141.1"/>
    <property type="molecule type" value="Genomic_DNA"/>
</dbReference>
<keyword evidence="4" id="KW-0067">ATP-binding</keyword>
<keyword evidence="3" id="KW-0347">Helicase</keyword>
<evidence type="ECO:0000313" key="8">
    <source>
        <dbReference type="EMBL" id="OLQ03141.1"/>
    </source>
</evidence>
<dbReference type="PANTHER" id="PTHR45626">
    <property type="entry name" value="TRANSCRIPTION TERMINATION FACTOR 2-RELATED"/>
    <property type="match status" value="1"/>
</dbReference>
<protein>
    <submittedName>
        <fullName evidence="8">DNA repair protein RAD5</fullName>
    </submittedName>
</protein>
<dbReference type="CDD" id="cd18793">
    <property type="entry name" value="SF2_C_SNF"/>
    <property type="match status" value="1"/>
</dbReference>
<dbReference type="CDD" id="cd16448">
    <property type="entry name" value="RING-H2"/>
    <property type="match status" value="1"/>
</dbReference>
<dbReference type="Pfam" id="PF00176">
    <property type="entry name" value="SNF2-rel_dom"/>
    <property type="match status" value="1"/>
</dbReference>